<gene>
    <name evidence="8" type="primary">dapF</name>
    <name evidence="10" type="ORF">BJEO58_00926</name>
</gene>
<dbReference type="SUPFAM" id="SSF54506">
    <property type="entry name" value="Diaminopimelate epimerase-like"/>
    <property type="match status" value="2"/>
</dbReference>
<dbReference type="AlphaFoldDB" id="A0A2H1L371"/>
<dbReference type="GO" id="GO:0008837">
    <property type="term" value="F:diaminopimelate epimerase activity"/>
    <property type="evidence" value="ECO:0007669"/>
    <property type="project" value="UniProtKB-UniRule"/>
</dbReference>
<feature type="site" description="Could be important to modulate the pK values of the two catalytic cysteine residues" evidence="8">
    <location>
        <position position="180"/>
    </location>
</feature>
<dbReference type="InterPro" id="IPR018510">
    <property type="entry name" value="DAP_epimerase_AS"/>
</dbReference>
<dbReference type="Gene3D" id="3.10.310.10">
    <property type="entry name" value="Diaminopimelate Epimerase, Chain A, domain 1"/>
    <property type="match status" value="2"/>
</dbReference>
<sequence length="307" mass="31979">MTKGHGSANDFVLIDDPHADARLDAEAVRELTDRRRGIGGDGVIRVVRSSALMDGEHTADHAGAAAAAGAEWFMDYRNADGSISEMCGNGVRVFAHYLVENGLVDASAPILVGTRGGMKTVTVVPDPAGGPAPWYRVDMGAWDLPAARTGDAELGADSIVTTRGTDVARPAVSVDMGNPHTVVALPSLHELISADLGTVPDVDPVPPHGTNVEFIVVDADGDDDPRTGRLRMRVHERGVGETMACGTGACAAALAARFWAGHEGPVDWTVDQPGGPVRVEIEPDRVFLSGPAVLVAEVSLLDTATGD</sequence>
<dbReference type="GO" id="GO:0005829">
    <property type="term" value="C:cytosol"/>
    <property type="evidence" value="ECO:0007669"/>
    <property type="project" value="TreeGrafter"/>
</dbReference>
<dbReference type="GO" id="GO:0009089">
    <property type="term" value="P:lysine biosynthetic process via diaminopimelate"/>
    <property type="evidence" value="ECO:0007669"/>
    <property type="project" value="UniProtKB-UniRule"/>
</dbReference>
<feature type="binding site" evidence="8">
    <location>
        <position position="9"/>
    </location>
    <ligand>
        <name>substrate</name>
    </ligand>
</feature>
<evidence type="ECO:0000256" key="7">
    <source>
        <dbReference type="ARBA" id="ARBA00051712"/>
    </source>
</evidence>
<evidence type="ECO:0000256" key="2">
    <source>
        <dbReference type="ARBA" id="ARBA00010219"/>
    </source>
</evidence>
<dbReference type="Proteomes" id="UP000234462">
    <property type="component" value="Unassembled WGS sequence"/>
</dbReference>
<dbReference type="EC" id="5.1.1.7" evidence="3 8"/>
<feature type="active site" evidence="9">
    <location>
        <position position="87"/>
    </location>
</feature>
<feature type="binding site" evidence="8">
    <location>
        <begin position="246"/>
        <end position="247"/>
    </location>
    <ligand>
        <name>substrate</name>
    </ligand>
</feature>
<dbReference type="NCBIfam" id="TIGR00652">
    <property type="entry name" value="DapF"/>
    <property type="match status" value="1"/>
</dbReference>
<evidence type="ECO:0000256" key="6">
    <source>
        <dbReference type="ARBA" id="ARBA00023235"/>
    </source>
</evidence>
<comment type="function">
    <text evidence="8">Catalyzes the stereoinversion of LL-2,6-diaminopimelate (L,L-DAP) to meso-diaminopimelate (meso-DAP), a precursor of L-lysine and an essential component of the bacterial peptidoglycan.</text>
</comment>
<feature type="active site" description="Proton acceptor" evidence="8">
    <location>
        <position position="245"/>
    </location>
</feature>
<name>A0A2H1L371_9MICO</name>
<feature type="active site" description="Proton donor" evidence="8">
    <location>
        <position position="87"/>
    </location>
</feature>
<evidence type="ECO:0000256" key="5">
    <source>
        <dbReference type="ARBA" id="ARBA00023154"/>
    </source>
</evidence>
<evidence type="ECO:0000256" key="3">
    <source>
        <dbReference type="ARBA" id="ARBA00013080"/>
    </source>
</evidence>
<comment type="catalytic activity">
    <reaction evidence="7 8">
        <text>(2S,6S)-2,6-diaminopimelate = meso-2,6-diaminopimelate</text>
        <dbReference type="Rhea" id="RHEA:15393"/>
        <dbReference type="ChEBI" id="CHEBI:57609"/>
        <dbReference type="ChEBI" id="CHEBI:57791"/>
        <dbReference type="EC" id="5.1.1.7"/>
    </reaction>
</comment>
<protein>
    <recommendedName>
        <fullName evidence="3 8">Diaminopimelate epimerase</fullName>
        <shortName evidence="8">DAP epimerase</shortName>
        <ecNumber evidence="3 8">5.1.1.7</ecNumber>
    </recommendedName>
    <alternativeName>
        <fullName evidence="8">PLP-independent amino acid racemase</fullName>
    </alternativeName>
</protein>
<feature type="binding site" evidence="8">
    <location>
        <begin position="88"/>
        <end position="89"/>
    </location>
    <ligand>
        <name>substrate</name>
    </ligand>
</feature>
<evidence type="ECO:0000256" key="4">
    <source>
        <dbReference type="ARBA" id="ARBA00022605"/>
    </source>
</evidence>
<keyword evidence="6 8" id="KW-0413">Isomerase</keyword>
<feature type="binding site" evidence="8">
    <location>
        <position position="78"/>
    </location>
    <ligand>
        <name>substrate</name>
    </ligand>
</feature>
<dbReference type="PROSITE" id="PS01326">
    <property type="entry name" value="DAP_EPIMERASE"/>
    <property type="match status" value="1"/>
</dbReference>
<evidence type="ECO:0000256" key="9">
    <source>
        <dbReference type="PROSITE-ProRule" id="PRU10125"/>
    </source>
</evidence>
<keyword evidence="4 8" id="KW-0028">Amino-acid biosynthesis</keyword>
<comment type="caution">
    <text evidence="8">Lacks conserved residue(s) required for the propagation of feature annotation.</text>
</comment>
<feature type="binding site" evidence="8">
    <location>
        <position position="211"/>
    </location>
    <ligand>
        <name>substrate</name>
    </ligand>
</feature>
<dbReference type="UniPathway" id="UPA00034">
    <property type="reaction ID" value="UER00025"/>
</dbReference>
<dbReference type="PANTHER" id="PTHR31689:SF0">
    <property type="entry name" value="DIAMINOPIMELATE EPIMERASE"/>
    <property type="match status" value="1"/>
</dbReference>
<dbReference type="Pfam" id="PF01678">
    <property type="entry name" value="DAP_epimerase"/>
    <property type="match status" value="2"/>
</dbReference>
<comment type="subunit">
    <text evidence="8">Homodimer.</text>
</comment>
<comment type="pathway">
    <text evidence="1 8">Amino-acid biosynthesis; L-lysine biosynthesis via DAP pathway; DL-2,6-diaminopimelate from LL-2,6-diaminopimelate: step 1/1.</text>
</comment>
<feature type="binding site" evidence="8">
    <location>
        <position position="178"/>
    </location>
    <ligand>
        <name>substrate</name>
    </ligand>
</feature>
<proteinExistence type="inferred from homology"/>
<comment type="similarity">
    <text evidence="2 8">Belongs to the diaminopimelate epimerase family.</text>
</comment>
<evidence type="ECO:0000256" key="1">
    <source>
        <dbReference type="ARBA" id="ARBA00005196"/>
    </source>
</evidence>
<accession>A0A2H1L371</accession>
<dbReference type="HAMAP" id="MF_00197">
    <property type="entry name" value="DAP_epimerase"/>
    <property type="match status" value="1"/>
</dbReference>
<reference evidence="11" key="1">
    <citation type="submission" date="2017-03" db="EMBL/GenBank/DDBJ databases">
        <authorList>
            <person name="Monnet C."/>
        </authorList>
    </citation>
    <scope>NUCLEOTIDE SEQUENCE [LARGE SCALE GENOMIC DNA]</scope>
    <source>
        <strain evidence="11">SJ5-8</strain>
    </source>
</reference>
<keyword evidence="11" id="KW-1185">Reference proteome</keyword>
<dbReference type="PANTHER" id="PTHR31689">
    <property type="entry name" value="DIAMINOPIMELATE EPIMERASE, CHLOROPLASTIC"/>
    <property type="match status" value="1"/>
</dbReference>
<feature type="site" description="Could be important to modulate the pK values of the two catalytic cysteine residues" evidence="8">
    <location>
        <position position="236"/>
    </location>
</feature>
<dbReference type="EMBL" id="FXZM01000003">
    <property type="protein sequence ID" value="SMY11341.1"/>
    <property type="molecule type" value="Genomic_DNA"/>
</dbReference>
<feature type="binding site" evidence="8">
    <location>
        <begin position="236"/>
        <end position="237"/>
    </location>
    <ligand>
        <name>substrate</name>
    </ligand>
</feature>
<organism evidence="10 11">
    <name type="scientific">Brevibacterium jeotgali</name>
    <dbReference type="NCBI Taxonomy" id="1262550"/>
    <lineage>
        <taxon>Bacteria</taxon>
        <taxon>Bacillati</taxon>
        <taxon>Actinomycetota</taxon>
        <taxon>Actinomycetes</taxon>
        <taxon>Micrococcales</taxon>
        <taxon>Brevibacteriaceae</taxon>
        <taxon>Brevibacterium</taxon>
    </lineage>
</organism>
<comment type="subcellular location">
    <subcellularLocation>
        <location evidence="8">Cytoplasm</location>
    </subcellularLocation>
</comment>
<dbReference type="OrthoDB" id="9805408at2"/>
<keyword evidence="8" id="KW-0963">Cytoplasm</keyword>
<dbReference type="InterPro" id="IPR001653">
    <property type="entry name" value="DAP_epimerase_DapF"/>
</dbReference>
<keyword evidence="5 8" id="KW-0457">Lysine biosynthesis</keyword>
<evidence type="ECO:0000313" key="10">
    <source>
        <dbReference type="EMBL" id="SMY11341.1"/>
    </source>
</evidence>
<evidence type="ECO:0000256" key="8">
    <source>
        <dbReference type="HAMAP-Rule" id="MF_00197"/>
    </source>
</evidence>
<evidence type="ECO:0000313" key="11">
    <source>
        <dbReference type="Proteomes" id="UP000234462"/>
    </source>
</evidence>